<feature type="region of interest" description="Disordered" evidence="1">
    <location>
        <begin position="1"/>
        <end position="52"/>
    </location>
</feature>
<feature type="compositionally biased region" description="Basic and acidic residues" evidence="1">
    <location>
        <begin position="214"/>
        <end position="235"/>
    </location>
</feature>
<feature type="compositionally biased region" description="Gly residues" evidence="1">
    <location>
        <begin position="168"/>
        <end position="177"/>
    </location>
</feature>
<evidence type="ECO:0000313" key="3">
    <source>
        <dbReference type="Proteomes" id="UP000799776"/>
    </source>
</evidence>
<protein>
    <submittedName>
        <fullName evidence="2">Uncharacterized protein</fullName>
    </submittedName>
</protein>
<feature type="compositionally biased region" description="Acidic residues" evidence="1">
    <location>
        <begin position="180"/>
        <end position="196"/>
    </location>
</feature>
<dbReference type="EMBL" id="ML978714">
    <property type="protein sequence ID" value="KAF2089680.1"/>
    <property type="molecule type" value="Genomic_DNA"/>
</dbReference>
<name>A0A6A5YFI7_9PEZI</name>
<gene>
    <name evidence="2" type="ORF">K490DRAFT_63814</name>
</gene>
<evidence type="ECO:0000313" key="2">
    <source>
        <dbReference type="EMBL" id="KAF2089680.1"/>
    </source>
</evidence>
<keyword evidence="3" id="KW-1185">Reference proteome</keyword>
<sequence length="235" mass="25720">MYHSPFTSRSQQIPLSSPLNPLFPQQFRAGRRNQDYQRARHSAGLGPQYYSSAGTPMMEQTYHRPRYSGMSGPPLGMRAPGGMGGPRFGYLPGRRPLGFGSGPGPIGGPLGRAGSRMSDMSFSDDEFWDEEEWADEWDRAFEDGGMRGRCGRLPPLFGGRRGGGLGGGLGSGLGGLESGSESEWDDDSMWNWEDSEDGRGLGGGRLGGRMPGRGFERERERMRRAGLRPDGKPIW</sequence>
<feature type="region of interest" description="Disordered" evidence="1">
    <location>
        <begin position="168"/>
        <end position="235"/>
    </location>
</feature>
<evidence type="ECO:0000256" key="1">
    <source>
        <dbReference type="SAM" id="MobiDB-lite"/>
    </source>
</evidence>
<feature type="compositionally biased region" description="Polar residues" evidence="1">
    <location>
        <begin position="1"/>
        <end position="19"/>
    </location>
</feature>
<organism evidence="2 3">
    <name type="scientific">Saccharata proteae CBS 121410</name>
    <dbReference type="NCBI Taxonomy" id="1314787"/>
    <lineage>
        <taxon>Eukaryota</taxon>
        <taxon>Fungi</taxon>
        <taxon>Dikarya</taxon>
        <taxon>Ascomycota</taxon>
        <taxon>Pezizomycotina</taxon>
        <taxon>Dothideomycetes</taxon>
        <taxon>Dothideomycetes incertae sedis</taxon>
        <taxon>Botryosphaeriales</taxon>
        <taxon>Saccharataceae</taxon>
        <taxon>Saccharata</taxon>
    </lineage>
</organism>
<feature type="compositionally biased region" description="Gly residues" evidence="1">
    <location>
        <begin position="200"/>
        <end position="211"/>
    </location>
</feature>
<reference evidence="2" key="1">
    <citation type="journal article" date="2020" name="Stud. Mycol.">
        <title>101 Dothideomycetes genomes: a test case for predicting lifestyles and emergence of pathogens.</title>
        <authorList>
            <person name="Haridas S."/>
            <person name="Albert R."/>
            <person name="Binder M."/>
            <person name="Bloem J."/>
            <person name="Labutti K."/>
            <person name="Salamov A."/>
            <person name="Andreopoulos B."/>
            <person name="Baker S."/>
            <person name="Barry K."/>
            <person name="Bills G."/>
            <person name="Bluhm B."/>
            <person name="Cannon C."/>
            <person name="Castanera R."/>
            <person name="Culley D."/>
            <person name="Daum C."/>
            <person name="Ezra D."/>
            <person name="Gonzalez J."/>
            <person name="Henrissat B."/>
            <person name="Kuo A."/>
            <person name="Liang C."/>
            <person name="Lipzen A."/>
            <person name="Lutzoni F."/>
            <person name="Magnuson J."/>
            <person name="Mondo S."/>
            <person name="Nolan M."/>
            <person name="Ohm R."/>
            <person name="Pangilinan J."/>
            <person name="Park H.-J."/>
            <person name="Ramirez L."/>
            <person name="Alfaro M."/>
            <person name="Sun H."/>
            <person name="Tritt A."/>
            <person name="Yoshinaga Y."/>
            <person name="Zwiers L.-H."/>
            <person name="Turgeon B."/>
            <person name="Goodwin S."/>
            <person name="Spatafora J."/>
            <person name="Crous P."/>
            <person name="Grigoriev I."/>
        </authorList>
    </citation>
    <scope>NUCLEOTIDE SEQUENCE</scope>
    <source>
        <strain evidence="2">CBS 121410</strain>
    </source>
</reference>
<dbReference type="Proteomes" id="UP000799776">
    <property type="component" value="Unassembled WGS sequence"/>
</dbReference>
<accession>A0A6A5YFI7</accession>
<dbReference type="AlphaFoldDB" id="A0A6A5YFI7"/>
<proteinExistence type="predicted"/>